<dbReference type="PIRSF" id="PIRSF000521">
    <property type="entry name" value="Transaminase_4ab_Lys_Orn"/>
    <property type="match status" value="1"/>
</dbReference>
<evidence type="ECO:0000256" key="4">
    <source>
        <dbReference type="RuleBase" id="RU003560"/>
    </source>
</evidence>
<sequence length="447" mass="50234">MNLTSHSVMTTPPGRQSLYYLSKLKNIIATTNFMGLYGITLKTAKLNTITDIDGNHYLDCLTGASVNIIGYDNNEAAYAYYEQCLEIQHSCFTYSPHSKVIEFAELLLSITPGGNNRKVILGLSGSDANDAAIKVIRSQKPNKKILYFVNSYHGTTGFSQQVSNFKNFNDNLYNFSEDYIGLRYPKNEFQEQNTLAVISKLFITGEIGAVILEPIQGDAGILLLSDHFLKSLFQLTRKYNVIFSIDEVQTGMGRTGKWWAIEHYNIVPDIMVVGKSLGGGYAPVAATIIKADFEDQMIPGQHVLTLAGHPPSCAASIEVIRYIMNKNLIQNASECGERIRKQLQFKLQHYDFVKEVRGKGLMIGIEIDVEKDELLAKKIAFRCVEMGVYVGYYGELNNVIRVEPPLTLTNEETAIIVDTLHQVCEEYKLYRFPERINQKVKEFAIGL</sequence>
<dbReference type="CDD" id="cd00610">
    <property type="entry name" value="OAT_like"/>
    <property type="match status" value="1"/>
</dbReference>
<accession>A0A7X9RUZ2</accession>
<keyword evidence="3 4" id="KW-0663">Pyridoxal phosphate</keyword>
<dbReference type="AlphaFoldDB" id="A0A7X9RUZ2"/>
<name>A0A7X9RUZ2_9BACT</name>
<dbReference type="GO" id="GO:0030170">
    <property type="term" value="F:pyridoxal phosphate binding"/>
    <property type="evidence" value="ECO:0007669"/>
    <property type="project" value="InterPro"/>
</dbReference>
<dbReference type="Gene3D" id="3.40.640.10">
    <property type="entry name" value="Type I PLP-dependent aspartate aminotransferase-like (Major domain)"/>
    <property type="match status" value="1"/>
</dbReference>
<dbReference type="Gene3D" id="3.90.1150.10">
    <property type="entry name" value="Aspartate Aminotransferase, domain 1"/>
    <property type="match status" value="1"/>
</dbReference>
<dbReference type="InterPro" id="IPR050103">
    <property type="entry name" value="Class-III_PLP-dep_AT"/>
</dbReference>
<comment type="caution">
    <text evidence="5">The sequence shown here is derived from an EMBL/GenBank/DDBJ whole genome shotgun (WGS) entry which is preliminary data.</text>
</comment>
<reference evidence="5 6" key="1">
    <citation type="submission" date="2020-04" db="EMBL/GenBank/DDBJ databases">
        <title>Flammeovirga sp. SR4, a novel species isolated from seawater.</title>
        <authorList>
            <person name="Wang X."/>
        </authorList>
    </citation>
    <scope>NUCLEOTIDE SEQUENCE [LARGE SCALE GENOMIC DNA]</scope>
    <source>
        <strain evidence="5 6">ATCC 23126</strain>
    </source>
</reference>
<comment type="similarity">
    <text evidence="4">Belongs to the class-III pyridoxal-phosphate-dependent aminotransferase family.</text>
</comment>
<evidence type="ECO:0000313" key="6">
    <source>
        <dbReference type="Proteomes" id="UP000576082"/>
    </source>
</evidence>
<dbReference type="SUPFAM" id="SSF53383">
    <property type="entry name" value="PLP-dependent transferases"/>
    <property type="match status" value="1"/>
</dbReference>
<dbReference type="InterPro" id="IPR015421">
    <property type="entry name" value="PyrdxlP-dep_Trfase_major"/>
</dbReference>
<dbReference type="GO" id="GO:0008483">
    <property type="term" value="F:transaminase activity"/>
    <property type="evidence" value="ECO:0007669"/>
    <property type="project" value="UniProtKB-KW"/>
</dbReference>
<dbReference type="PANTHER" id="PTHR11986">
    <property type="entry name" value="AMINOTRANSFERASE CLASS III"/>
    <property type="match status" value="1"/>
</dbReference>
<keyword evidence="6" id="KW-1185">Reference proteome</keyword>
<evidence type="ECO:0000313" key="5">
    <source>
        <dbReference type="EMBL" id="NME69197.1"/>
    </source>
</evidence>
<evidence type="ECO:0000256" key="2">
    <source>
        <dbReference type="ARBA" id="ARBA00022576"/>
    </source>
</evidence>
<proteinExistence type="inferred from homology"/>
<keyword evidence="2 5" id="KW-0032">Aminotransferase</keyword>
<evidence type="ECO:0000256" key="1">
    <source>
        <dbReference type="ARBA" id="ARBA00001933"/>
    </source>
</evidence>
<organism evidence="5 6">
    <name type="scientific">Flammeovirga aprica JL-4</name>
    <dbReference type="NCBI Taxonomy" id="694437"/>
    <lineage>
        <taxon>Bacteria</taxon>
        <taxon>Pseudomonadati</taxon>
        <taxon>Bacteroidota</taxon>
        <taxon>Cytophagia</taxon>
        <taxon>Cytophagales</taxon>
        <taxon>Flammeovirgaceae</taxon>
        <taxon>Flammeovirga</taxon>
    </lineage>
</organism>
<gene>
    <name evidence="5" type="ORF">HHU12_14570</name>
</gene>
<evidence type="ECO:0000256" key="3">
    <source>
        <dbReference type="ARBA" id="ARBA00022898"/>
    </source>
</evidence>
<dbReference type="EMBL" id="JABANE010000037">
    <property type="protein sequence ID" value="NME69197.1"/>
    <property type="molecule type" value="Genomic_DNA"/>
</dbReference>
<dbReference type="Proteomes" id="UP000576082">
    <property type="component" value="Unassembled WGS sequence"/>
</dbReference>
<dbReference type="Pfam" id="PF00202">
    <property type="entry name" value="Aminotran_3"/>
    <property type="match status" value="1"/>
</dbReference>
<comment type="cofactor">
    <cofactor evidence="1">
        <name>pyridoxal 5'-phosphate</name>
        <dbReference type="ChEBI" id="CHEBI:597326"/>
    </cofactor>
</comment>
<dbReference type="InterPro" id="IPR015422">
    <property type="entry name" value="PyrdxlP-dep_Trfase_small"/>
</dbReference>
<dbReference type="RefSeq" id="WP_169657482.1">
    <property type="nucleotide sequence ID" value="NZ_JABANE010000037.1"/>
</dbReference>
<dbReference type="InterPro" id="IPR015424">
    <property type="entry name" value="PyrdxlP-dep_Trfase"/>
</dbReference>
<dbReference type="InterPro" id="IPR005814">
    <property type="entry name" value="Aminotrans_3"/>
</dbReference>
<keyword evidence="5" id="KW-0808">Transferase</keyword>
<dbReference type="GO" id="GO:0042802">
    <property type="term" value="F:identical protein binding"/>
    <property type="evidence" value="ECO:0007669"/>
    <property type="project" value="TreeGrafter"/>
</dbReference>
<protein>
    <submittedName>
        <fullName evidence="5">Aspartate aminotransferase family protein</fullName>
    </submittedName>
</protein>